<dbReference type="PROSITE" id="PS00332">
    <property type="entry name" value="SOD_CU_ZN_2"/>
    <property type="match status" value="1"/>
</dbReference>
<dbReference type="GO" id="GO:0005507">
    <property type="term" value="F:copper ion binding"/>
    <property type="evidence" value="ECO:0007669"/>
    <property type="project" value="InterPro"/>
</dbReference>
<evidence type="ECO:0000313" key="9">
    <source>
        <dbReference type="EMBL" id="CRZ08893.1"/>
    </source>
</evidence>
<name>A0A0H5R428_9EUKA</name>
<dbReference type="CDD" id="cd00305">
    <property type="entry name" value="Cu-Zn_Superoxide_Dismutase"/>
    <property type="match status" value="1"/>
</dbReference>
<comment type="function">
    <text evidence="7">Destroys radicals which are normally produced within the cells and which are toxic to biological systems.</text>
</comment>
<proteinExistence type="inferred from homology"/>
<organism evidence="9">
    <name type="scientific">Spongospora subterranea</name>
    <dbReference type="NCBI Taxonomy" id="70186"/>
    <lineage>
        <taxon>Eukaryota</taxon>
        <taxon>Sar</taxon>
        <taxon>Rhizaria</taxon>
        <taxon>Endomyxa</taxon>
        <taxon>Phytomyxea</taxon>
        <taxon>Plasmodiophorida</taxon>
        <taxon>Plasmodiophoridae</taxon>
        <taxon>Spongospora</taxon>
    </lineage>
</organism>
<dbReference type="PANTHER" id="PTHR10003">
    <property type="entry name" value="SUPEROXIDE DISMUTASE CU-ZN -RELATED"/>
    <property type="match status" value="1"/>
</dbReference>
<dbReference type="SUPFAM" id="SSF49329">
    <property type="entry name" value="Cu,Zn superoxide dismutase-like"/>
    <property type="match status" value="1"/>
</dbReference>
<evidence type="ECO:0000256" key="2">
    <source>
        <dbReference type="ARBA" id="ARBA00022723"/>
    </source>
</evidence>
<dbReference type="EC" id="1.15.1.1" evidence="7"/>
<reference evidence="9" key="1">
    <citation type="submission" date="2015-04" db="EMBL/GenBank/DDBJ databases">
        <title>The genome sequence of the plant pathogenic Rhizarian Plasmodiophora brassicae reveals insights in its biotrophic life cycle and the origin of chitin synthesis.</title>
        <authorList>
            <person name="Schwelm A."/>
            <person name="Fogelqvist J."/>
            <person name="Knaust A."/>
            <person name="Julke S."/>
            <person name="Lilja T."/>
            <person name="Dhandapani V."/>
            <person name="Bonilla-Rosso G."/>
            <person name="Karlsson M."/>
            <person name="Shevchenko A."/>
            <person name="Choi S.R."/>
            <person name="Kim H.G."/>
            <person name="Park J.Y."/>
            <person name="Lim Y.P."/>
            <person name="Ludwig-Muller J."/>
            <person name="Dixelius C."/>
        </authorList>
    </citation>
    <scope>NUCLEOTIDE SEQUENCE</scope>
    <source>
        <tissue evidence="9">Potato root galls</tissue>
    </source>
</reference>
<dbReference type="InterPro" id="IPR036423">
    <property type="entry name" value="SOD-like_Cu/Zn_dom_sf"/>
</dbReference>
<evidence type="ECO:0000256" key="3">
    <source>
        <dbReference type="ARBA" id="ARBA00022833"/>
    </source>
</evidence>
<protein>
    <recommendedName>
        <fullName evidence="7">Superoxide dismutase [Cu-Zn]</fullName>
        <ecNumber evidence="7">1.15.1.1</ecNumber>
    </recommendedName>
</protein>
<evidence type="ECO:0000259" key="8">
    <source>
        <dbReference type="Pfam" id="PF00080"/>
    </source>
</evidence>
<keyword evidence="2 7" id="KW-0479">Metal-binding</keyword>
<comment type="cofactor">
    <cofactor evidence="7">
        <name>Cu cation</name>
        <dbReference type="ChEBI" id="CHEBI:23378"/>
    </cofactor>
    <text evidence="7">Binds 1 copper ion per subunit.</text>
</comment>
<dbReference type="PROSITE" id="PS00087">
    <property type="entry name" value="SOD_CU_ZN_1"/>
    <property type="match status" value="1"/>
</dbReference>
<dbReference type="InterPro" id="IPR001424">
    <property type="entry name" value="SOD_Cu_Zn_dom"/>
</dbReference>
<keyword evidence="6 7" id="KW-0186">Copper</keyword>
<keyword evidence="3 7" id="KW-0862">Zinc</keyword>
<evidence type="ECO:0000256" key="6">
    <source>
        <dbReference type="ARBA" id="ARBA00023008"/>
    </source>
</evidence>
<comment type="similarity">
    <text evidence="1 7">Belongs to the Cu-Zn superoxide dismutase family.</text>
</comment>
<keyword evidence="4" id="KW-0049">Antioxidant</keyword>
<dbReference type="Pfam" id="PF00080">
    <property type="entry name" value="Sod_Cu"/>
    <property type="match status" value="1"/>
</dbReference>
<dbReference type="EMBL" id="HACM01008451">
    <property type="protein sequence ID" value="CRZ08893.1"/>
    <property type="molecule type" value="Transcribed_RNA"/>
</dbReference>
<evidence type="ECO:0000256" key="4">
    <source>
        <dbReference type="ARBA" id="ARBA00022862"/>
    </source>
</evidence>
<evidence type="ECO:0000256" key="5">
    <source>
        <dbReference type="ARBA" id="ARBA00023002"/>
    </source>
</evidence>
<dbReference type="PRINTS" id="PR00068">
    <property type="entry name" value="CUZNDISMTASE"/>
</dbReference>
<comment type="catalytic activity">
    <reaction evidence="7">
        <text>2 superoxide + 2 H(+) = H2O2 + O2</text>
        <dbReference type="Rhea" id="RHEA:20696"/>
        <dbReference type="ChEBI" id="CHEBI:15378"/>
        <dbReference type="ChEBI" id="CHEBI:15379"/>
        <dbReference type="ChEBI" id="CHEBI:16240"/>
        <dbReference type="ChEBI" id="CHEBI:18421"/>
        <dbReference type="EC" id="1.15.1.1"/>
    </reaction>
</comment>
<feature type="domain" description="Superoxide dismutase copper/zinc binding" evidence="8">
    <location>
        <begin position="12"/>
        <end position="147"/>
    </location>
</feature>
<keyword evidence="5 7" id="KW-0560">Oxidoreductase</keyword>
<dbReference type="Gene3D" id="2.60.40.200">
    <property type="entry name" value="Superoxide dismutase, copper/zinc binding domain"/>
    <property type="match status" value="1"/>
</dbReference>
<dbReference type="InterPro" id="IPR024134">
    <property type="entry name" value="SOD_Cu/Zn_/chaperone"/>
</dbReference>
<sequence>MKAVCVIKGESVNGLVTLQQTAEGAPTTITGSVRGLVPGQHGFHVHEFGDISQGCTSAGGHFNPHGKTHGAPTDVERHTGDLGNITANADGVADINITDNQIALMGANNVMGRAFVVHENVDDLGKGGHPLSKTTGNAGGRLACGIIGIAAP</sequence>
<evidence type="ECO:0000256" key="7">
    <source>
        <dbReference type="RuleBase" id="RU000393"/>
    </source>
</evidence>
<dbReference type="InterPro" id="IPR018152">
    <property type="entry name" value="SOD_Cu/Zn_BS"/>
</dbReference>
<dbReference type="AlphaFoldDB" id="A0A0H5R428"/>
<dbReference type="GO" id="GO:0004784">
    <property type="term" value="F:superoxide dismutase activity"/>
    <property type="evidence" value="ECO:0007669"/>
    <property type="project" value="UniProtKB-EC"/>
</dbReference>
<comment type="cofactor">
    <cofactor evidence="7">
        <name>Zn(2+)</name>
        <dbReference type="ChEBI" id="CHEBI:29105"/>
    </cofactor>
    <text evidence="7">Binds 1 zinc ion per subunit.</text>
</comment>
<evidence type="ECO:0000256" key="1">
    <source>
        <dbReference type="ARBA" id="ARBA00010457"/>
    </source>
</evidence>
<accession>A0A0H5R428</accession>
<dbReference type="FunFam" id="2.60.40.200:FF:000001">
    <property type="entry name" value="Superoxide dismutase [Cu-Zn]"/>
    <property type="match status" value="1"/>
</dbReference>